<dbReference type="Pfam" id="PF14392">
    <property type="entry name" value="zf-CCHC_4"/>
    <property type="match status" value="2"/>
</dbReference>
<comment type="caution">
    <text evidence="8">The sequence shown here is derived from an EMBL/GenBank/DDBJ whole genome shotgun (WGS) entry which is preliminary data.</text>
</comment>
<evidence type="ECO:0000256" key="2">
    <source>
        <dbReference type="ARBA" id="ARBA00022737"/>
    </source>
</evidence>
<dbReference type="PANTHER" id="PTHR47798:SF2">
    <property type="entry name" value="CCHC-TYPE DOMAIN-CONTAINING PROTEIN"/>
    <property type="match status" value="1"/>
</dbReference>
<keyword evidence="4" id="KW-0862">Zinc</keyword>
<evidence type="ECO:0000313" key="9">
    <source>
        <dbReference type="Proteomes" id="UP000015453"/>
    </source>
</evidence>
<evidence type="ECO:0000256" key="6">
    <source>
        <dbReference type="SAM" id="MobiDB-lite"/>
    </source>
</evidence>
<feature type="region of interest" description="Disordered" evidence="6">
    <location>
        <begin position="1"/>
        <end position="56"/>
    </location>
</feature>
<accession>S8CBI2</accession>
<dbReference type="InterPro" id="IPR036875">
    <property type="entry name" value="Znf_CCHC_sf"/>
</dbReference>
<feature type="compositionally biased region" description="Basic residues" evidence="6">
    <location>
        <begin position="44"/>
        <end position="56"/>
    </location>
</feature>
<dbReference type="PROSITE" id="PS50158">
    <property type="entry name" value="ZF_CCHC"/>
    <property type="match status" value="3"/>
</dbReference>
<keyword evidence="3 5" id="KW-0863">Zinc-finger</keyword>
<evidence type="ECO:0000313" key="8">
    <source>
        <dbReference type="EMBL" id="EPS64225.1"/>
    </source>
</evidence>
<feature type="domain" description="CCHC-type" evidence="7">
    <location>
        <begin position="147"/>
        <end position="162"/>
    </location>
</feature>
<dbReference type="PANTHER" id="PTHR47798">
    <property type="entry name" value="OS04G0555800 PROTEIN"/>
    <property type="match status" value="1"/>
</dbReference>
<dbReference type="Proteomes" id="UP000015453">
    <property type="component" value="Unassembled WGS sequence"/>
</dbReference>
<dbReference type="AlphaFoldDB" id="S8CBI2"/>
<dbReference type="Gene3D" id="4.10.60.10">
    <property type="entry name" value="Zinc finger, CCHC-type"/>
    <property type="match status" value="2"/>
</dbReference>
<dbReference type="FunFam" id="4.10.60.10:FF:000091">
    <property type="entry name" value="Zinc finger CCHC-type-containing 9"/>
    <property type="match status" value="1"/>
</dbReference>
<protein>
    <recommendedName>
        <fullName evidence="7">CCHC-type domain-containing protein</fullName>
    </recommendedName>
</protein>
<dbReference type="GO" id="GO:0008270">
    <property type="term" value="F:zinc ion binding"/>
    <property type="evidence" value="ECO:0007669"/>
    <property type="project" value="UniProtKB-KW"/>
</dbReference>
<organism evidence="8 9">
    <name type="scientific">Genlisea aurea</name>
    <dbReference type="NCBI Taxonomy" id="192259"/>
    <lineage>
        <taxon>Eukaryota</taxon>
        <taxon>Viridiplantae</taxon>
        <taxon>Streptophyta</taxon>
        <taxon>Embryophyta</taxon>
        <taxon>Tracheophyta</taxon>
        <taxon>Spermatophyta</taxon>
        <taxon>Magnoliopsida</taxon>
        <taxon>eudicotyledons</taxon>
        <taxon>Gunneridae</taxon>
        <taxon>Pentapetalae</taxon>
        <taxon>asterids</taxon>
        <taxon>lamiids</taxon>
        <taxon>Lamiales</taxon>
        <taxon>Lentibulariaceae</taxon>
        <taxon>Genlisea</taxon>
    </lineage>
</organism>
<dbReference type="InterPro" id="IPR025836">
    <property type="entry name" value="Zn_knuckle_CX2CX4HX4C"/>
</dbReference>
<evidence type="ECO:0000256" key="5">
    <source>
        <dbReference type="PROSITE-ProRule" id="PRU00047"/>
    </source>
</evidence>
<gene>
    <name evidence="8" type="ORF">M569_10557</name>
</gene>
<proteinExistence type="predicted"/>
<evidence type="ECO:0000256" key="4">
    <source>
        <dbReference type="ARBA" id="ARBA00022833"/>
    </source>
</evidence>
<evidence type="ECO:0000256" key="1">
    <source>
        <dbReference type="ARBA" id="ARBA00022723"/>
    </source>
</evidence>
<evidence type="ECO:0000259" key="7">
    <source>
        <dbReference type="PROSITE" id="PS50158"/>
    </source>
</evidence>
<dbReference type="OrthoDB" id="3863715at2759"/>
<keyword evidence="1" id="KW-0479">Metal-binding</keyword>
<feature type="domain" description="CCHC-type" evidence="7">
    <location>
        <begin position="92"/>
        <end position="107"/>
    </location>
</feature>
<sequence length="251" mass="27647">MVSQRQRLARKRLKETNPDLFPAAEEDSTGEKKKKNKGFISPLKPRKPPSLKKHPLRVAGMKPGDSCFICKSLDHIAKNCPKKAEWERNKICLSCRRRGHSLKNCPNTTAETAEKKKKLCYNCGETGHSLSACPLPRQDGGTTYASCFVCNQTGHLSKDCPKNRHGIYPKGGCCKICGGVTHLARDCPNKDTKPFSGNNELLRRPNRITRFGGGDDLEDDFTATPVVASFSKEAAAAGTKRKSVITNVVTF</sequence>
<dbReference type="EMBL" id="AUSU01004969">
    <property type="protein sequence ID" value="EPS64225.1"/>
    <property type="molecule type" value="Genomic_DNA"/>
</dbReference>
<keyword evidence="9" id="KW-1185">Reference proteome</keyword>
<evidence type="ECO:0000256" key="3">
    <source>
        <dbReference type="ARBA" id="ARBA00022771"/>
    </source>
</evidence>
<dbReference type="InterPro" id="IPR001878">
    <property type="entry name" value="Znf_CCHC"/>
</dbReference>
<feature type="domain" description="CCHC-type" evidence="7">
    <location>
        <begin position="120"/>
        <end position="134"/>
    </location>
</feature>
<keyword evidence="2" id="KW-0677">Repeat</keyword>
<dbReference type="SUPFAM" id="SSF57756">
    <property type="entry name" value="Retrovirus zinc finger-like domains"/>
    <property type="match status" value="2"/>
</dbReference>
<reference evidence="8 9" key="1">
    <citation type="journal article" date="2013" name="BMC Genomics">
        <title>The miniature genome of a carnivorous plant Genlisea aurea contains a low number of genes and short non-coding sequences.</title>
        <authorList>
            <person name="Leushkin E.V."/>
            <person name="Sutormin R.A."/>
            <person name="Nabieva E.R."/>
            <person name="Penin A.A."/>
            <person name="Kondrashov A.S."/>
            <person name="Logacheva M.D."/>
        </authorList>
    </citation>
    <scope>NUCLEOTIDE SEQUENCE [LARGE SCALE GENOMIC DNA]</scope>
</reference>
<dbReference type="GO" id="GO:0003676">
    <property type="term" value="F:nucleic acid binding"/>
    <property type="evidence" value="ECO:0007669"/>
    <property type="project" value="InterPro"/>
</dbReference>
<dbReference type="SMART" id="SM00343">
    <property type="entry name" value="ZnF_C2HC"/>
    <property type="match status" value="5"/>
</dbReference>
<dbReference type="Pfam" id="PF00098">
    <property type="entry name" value="zf-CCHC"/>
    <property type="match status" value="3"/>
</dbReference>
<name>S8CBI2_9LAMI</name>